<sequence length="280" mass="31498">MCILSTPFVLIPEGGWKKSPHSMNTPRVYTHAFTTNVVDSKIYVLSGGWRVLQDPQNVPDPKEPGVMFGIDVENDSSSMVPMSVALKCNPKDDSSSMVPMSVALKCNPKDYEWIPQPCPLRKFYWPPQPHFLSVGKGKLAAVYCFTRPDTGHLCVFCSTIKMSKLKDEDGQYQFVASPLRVSDVVLRGMHSEGCIAVFPSQTRGSREDVSKGDNVILAPEDDRKEDNTVSAEEDVSMEDIQFQLKRMSAWGRRQFLLQRMAAATSIRKEESWGRMCSKHR</sequence>
<name>A0AAV6J3D8_9ERIC</name>
<reference evidence="1" key="1">
    <citation type="submission" date="2020-08" db="EMBL/GenBank/DDBJ databases">
        <title>Plant Genome Project.</title>
        <authorList>
            <person name="Zhang R.-G."/>
        </authorList>
    </citation>
    <scope>NUCLEOTIDE SEQUENCE</scope>
    <source>
        <strain evidence="1">WSP0</strain>
        <tissue evidence="1">Leaf</tissue>
    </source>
</reference>
<dbReference type="Proteomes" id="UP000823749">
    <property type="component" value="Chromosome 8"/>
</dbReference>
<accession>A0AAV6J3D8</accession>
<proteinExistence type="predicted"/>
<dbReference type="EMBL" id="JACTNZ010000008">
    <property type="protein sequence ID" value="KAG5535526.1"/>
    <property type="molecule type" value="Genomic_DNA"/>
</dbReference>
<gene>
    <name evidence="1" type="ORF">RHGRI_023333</name>
</gene>
<evidence type="ECO:0000313" key="1">
    <source>
        <dbReference type="EMBL" id="KAG5535526.1"/>
    </source>
</evidence>
<comment type="caution">
    <text evidence="1">The sequence shown here is derived from an EMBL/GenBank/DDBJ whole genome shotgun (WGS) entry which is preliminary data.</text>
</comment>
<protein>
    <submittedName>
        <fullName evidence="1">Uncharacterized protein</fullName>
    </submittedName>
</protein>
<dbReference type="AlphaFoldDB" id="A0AAV6J3D8"/>
<organism evidence="1 2">
    <name type="scientific">Rhododendron griersonianum</name>
    <dbReference type="NCBI Taxonomy" id="479676"/>
    <lineage>
        <taxon>Eukaryota</taxon>
        <taxon>Viridiplantae</taxon>
        <taxon>Streptophyta</taxon>
        <taxon>Embryophyta</taxon>
        <taxon>Tracheophyta</taxon>
        <taxon>Spermatophyta</taxon>
        <taxon>Magnoliopsida</taxon>
        <taxon>eudicotyledons</taxon>
        <taxon>Gunneridae</taxon>
        <taxon>Pentapetalae</taxon>
        <taxon>asterids</taxon>
        <taxon>Ericales</taxon>
        <taxon>Ericaceae</taxon>
        <taxon>Ericoideae</taxon>
        <taxon>Rhodoreae</taxon>
        <taxon>Rhododendron</taxon>
    </lineage>
</organism>
<keyword evidence="2" id="KW-1185">Reference proteome</keyword>
<evidence type="ECO:0000313" key="2">
    <source>
        <dbReference type="Proteomes" id="UP000823749"/>
    </source>
</evidence>